<dbReference type="GO" id="GO:0031146">
    <property type="term" value="P:SCF-dependent proteasomal ubiquitin-dependent protein catabolic process"/>
    <property type="evidence" value="ECO:0007669"/>
    <property type="project" value="TreeGrafter"/>
</dbReference>
<dbReference type="AlphaFoldDB" id="A0AAD7V628"/>
<evidence type="ECO:0000259" key="1">
    <source>
        <dbReference type="Pfam" id="PF25372"/>
    </source>
</evidence>
<reference evidence="2 3" key="1">
    <citation type="submission" date="2023-03" db="EMBL/GenBank/DDBJ databases">
        <title>Genome sequence of Lichtheimia ornata CBS 291.66.</title>
        <authorList>
            <person name="Mohabir J.T."/>
            <person name="Shea T.P."/>
            <person name="Kurbessoian T."/>
            <person name="Berby B."/>
            <person name="Fontaine J."/>
            <person name="Livny J."/>
            <person name="Gnirke A."/>
            <person name="Stajich J.E."/>
            <person name="Cuomo C.A."/>
        </authorList>
    </citation>
    <scope>NUCLEOTIDE SEQUENCE [LARGE SCALE GENOMIC DNA]</scope>
    <source>
        <strain evidence="2">CBS 291.66</strain>
    </source>
</reference>
<dbReference type="InterPro" id="IPR032675">
    <property type="entry name" value="LRR_dom_sf"/>
</dbReference>
<dbReference type="Proteomes" id="UP001234581">
    <property type="component" value="Unassembled WGS sequence"/>
</dbReference>
<dbReference type="GeneID" id="83212895"/>
<sequence length="394" mass="45335">MTDTIHHHPVLCIPELVSLIMEHMVAIDNDGNKNIRNTFIPLLPCLLVNRLWHDCAATIAWRDLVFDKSCEPLLGRFVKAMADTQQQEEEHSINDTNDDDDIDDKKKMQLARKSVLSNCLEYLMRTPTSADGMKKKSSDLTIQLQQQLLNFYRKSVRSISLRKIKSDTINQQLECIAPYATRVEQLDLYICDHLQNHAVVPFFAHGQLTHLSLAGCYRINDDVIIQAAQQCPRLQHLDVRACGRISDRAIAEVAMHCQHLRHLNVGRVRDRDRISIKSIRLIALHTQVSVLGLAGCDIDDECMRILVHARHHHLERISVNSCPRISNASLRACIQYCPNLSVLEIKECHRINDWNLIHWLQSQRHVLVTMCEQQENAANAWEARHQQQKAQNYL</sequence>
<dbReference type="PANTHER" id="PTHR13318">
    <property type="entry name" value="PARTNER OF PAIRED, ISOFORM B-RELATED"/>
    <property type="match status" value="1"/>
</dbReference>
<dbReference type="RefSeq" id="XP_058343670.1">
    <property type="nucleotide sequence ID" value="XM_058485523.1"/>
</dbReference>
<dbReference type="InterPro" id="IPR006553">
    <property type="entry name" value="Leu-rich_rpt_Cys-con_subtyp"/>
</dbReference>
<dbReference type="GO" id="GO:0019005">
    <property type="term" value="C:SCF ubiquitin ligase complex"/>
    <property type="evidence" value="ECO:0007669"/>
    <property type="project" value="TreeGrafter"/>
</dbReference>
<organism evidence="2 3">
    <name type="scientific">Lichtheimia ornata</name>
    <dbReference type="NCBI Taxonomy" id="688661"/>
    <lineage>
        <taxon>Eukaryota</taxon>
        <taxon>Fungi</taxon>
        <taxon>Fungi incertae sedis</taxon>
        <taxon>Mucoromycota</taxon>
        <taxon>Mucoromycotina</taxon>
        <taxon>Mucoromycetes</taxon>
        <taxon>Mucorales</taxon>
        <taxon>Lichtheimiaceae</taxon>
        <taxon>Lichtheimia</taxon>
    </lineage>
</organism>
<dbReference type="SUPFAM" id="SSF52047">
    <property type="entry name" value="RNI-like"/>
    <property type="match status" value="1"/>
</dbReference>
<keyword evidence="3" id="KW-1185">Reference proteome</keyword>
<dbReference type="Gene3D" id="3.80.10.10">
    <property type="entry name" value="Ribonuclease Inhibitor"/>
    <property type="match status" value="2"/>
</dbReference>
<dbReference type="Pfam" id="PF25372">
    <property type="entry name" value="DUF7885"/>
    <property type="match status" value="1"/>
</dbReference>
<dbReference type="SMART" id="SM00367">
    <property type="entry name" value="LRR_CC"/>
    <property type="match status" value="5"/>
</dbReference>
<name>A0AAD7V628_9FUNG</name>
<feature type="domain" description="F-box/LRR-repeat protein 15-like leucin rich repeat" evidence="1">
    <location>
        <begin position="155"/>
        <end position="330"/>
    </location>
</feature>
<dbReference type="PANTHER" id="PTHR13318:SF190">
    <property type="entry name" value="PARTNER OF PAIRED, ISOFORM B"/>
    <property type="match status" value="1"/>
</dbReference>
<comment type="caution">
    <text evidence="2">The sequence shown here is derived from an EMBL/GenBank/DDBJ whole genome shotgun (WGS) entry which is preliminary data.</text>
</comment>
<accession>A0AAD7V628</accession>
<protein>
    <recommendedName>
        <fullName evidence="1">F-box/LRR-repeat protein 15-like leucin rich repeat domain-containing protein</fullName>
    </recommendedName>
</protein>
<proteinExistence type="predicted"/>
<evidence type="ECO:0000313" key="3">
    <source>
        <dbReference type="Proteomes" id="UP001234581"/>
    </source>
</evidence>
<gene>
    <name evidence="2" type="ORF">O0I10_005483</name>
</gene>
<dbReference type="InterPro" id="IPR057207">
    <property type="entry name" value="FBXL15_LRR"/>
</dbReference>
<evidence type="ECO:0000313" key="2">
    <source>
        <dbReference type="EMBL" id="KAJ8658757.1"/>
    </source>
</evidence>
<dbReference type="EMBL" id="JARTCD010000022">
    <property type="protein sequence ID" value="KAJ8658757.1"/>
    <property type="molecule type" value="Genomic_DNA"/>
</dbReference>